<dbReference type="EMBL" id="JMIU01000001">
    <property type="protein sequence ID" value="KDN96787.1"/>
    <property type="molecule type" value="Genomic_DNA"/>
</dbReference>
<dbReference type="Pfam" id="PF08538">
    <property type="entry name" value="DUF1749"/>
    <property type="match status" value="1"/>
</dbReference>
<evidence type="ECO:0000313" key="2">
    <source>
        <dbReference type="EMBL" id="KDN96787.1"/>
    </source>
</evidence>
<evidence type="ECO:0008006" key="4">
    <source>
        <dbReference type="Google" id="ProtNLM"/>
    </source>
</evidence>
<dbReference type="Proteomes" id="UP000027341">
    <property type="component" value="Unassembled WGS sequence"/>
</dbReference>
<keyword evidence="3" id="KW-1185">Reference proteome</keyword>
<feature type="chain" id="PRO_5001636814" description="Serine aminopeptidase S33 domain-containing protein" evidence="1">
    <location>
        <begin position="21"/>
        <end position="301"/>
    </location>
</feature>
<evidence type="ECO:0000256" key="1">
    <source>
        <dbReference type="SAM" id="SignalP"/>
    </source>
</evidence>
<dbReference type="InterPro" id="IPR029058">
    <property type="entry name" value="AB_hydrolase_fold"/>
</dbReference>
<evidence type="ECO:0000313" key="3">
    <source>
        <dbReference type="Proteomes" id="UP000027341"/>
    </source>
</evidence>
<dbReference type="Gene3D" id="3.40.50.1820">
    <property type="entry name" value="alpha/beta hydrolase"/>
    <property type="match status" value="1"/>
</dbReference>
<feature type="signal peptide" evidence="1">
    <location>
        <begin position="1"/>
        <end position="20"/>
    </location>
</feature>
<name>A0A066ZTI0_HYDMR</name>
<dbReference type="STRING" id="28885.EI16_11125"/>
<gene>
    <name evidence="2" type="ORF">EI16_11125</name>
</gene>
<reference evidence="2 3" key="1">
    <citation type="submission" date="2014-04" db="EMBL/GenBank/DDBJ databases">
        <title>Draft genome sequence of Hydrogenovibrio marinus MH-110, a model organism for aerobic H2 metabolism.</title>
        <authorList>
            <person name="Cha H.J."/>
            <person name="Jo B.H."/>
            <person name="Hwang B.H."/>
        </authorList>
    </citation>
    <scope>NUCLEOTIDE SEQUENCE [LARGE SCALE GENOMIC DNA]</scope>
    <source>
        <strain evidence="2 3">MH-110</strain>
    </source>
</reference>
<protein>
    <recommendedName>
        <fullName evidence="4">Serine aminopeptidase S33 domain-containing protein</fullName>
    </recommendedName>
</protein>
<dbReference type="InterPro" id="IPR013744">
    <property type="entry name" value="SidJ"/>
</dbReference>
<sequence length="301" mass="33692">MKFLIYTLLAAATLFQSAYAKEVKIQYNGLTLNGELLLADGKTLKDGVVLFTHGTWMNNNYSTANTLKNLLPDSGVNLLAINLSFNVNDRHDEAILSCDRIHTHKHTDAIKEIGAWVKWLESQGAHNITLAGHSRGGNQTAWYASEHNDDAHIKHVVLFAPQLWSKKGEIAEYKEKYHKDLVKLVAHADKLVKAGKGDEVMQHTDLVYCKDSKVTAASFASYYDFNPNMDTIHLLPKIKKPVLVFIGTEDDIVKGLPEKIEPVLKKHANIHLDVIDGATHFYRDFAGEDAVTKMVEFIGKE</sequence>
<keyword evidence="1" id="KW-0732">Signal</keyword>
<accession>A0A066ZTI0</accession>
<proteinExistence type="predicted"/>
<dbReference type="AlphaFoldDB" id="A0A066ZTI0"/>
<dbReference type="PANTHER" id="PTHR42886:SF29">
    <property type="entry name" value="PUMMELIG, ISOFORM A"/>
    <property type="match status" value="1"/>
</dbReference>
<dbReference type="SUPFAM" id="SSF53474">
    <property type="entry name" value="alpha/beta-Hydrolases"/>
    <property type="match status" value="1"/>
</dbReference>
<organism evidence="2 3">
    <name type="scientific">Hydrogenovibrio marinus</name>
    <dbReference type="NCBI Taxonomy" id="28885"/>
    <lineage>
        <taxon>Bacteria</taxon>
        <taxon>Pseudomonadati</taxon>
        <taxon>Pseudomonadota</taxon>
        <taxon>Gammaproteobacteria</taxon>
        <taxon>Thiotrichales</taxon>
        <taxon>Piscirickettsiaceae</taxon>
        <taxon>Hydrogenovibrio</taxon>
    </lineage>
</organism>
<dbReference type="PANTHER" id="PTHR42886">
    <property type="entry name" value="RE40534P-RELATED"/>
    <property type="match status" value="1"/>
</dbReference>
<dbReference type="RefSeq" id="WP_029907819.1">
    <property type="nucleotide sequence ID" value="NZ_AP020335.1"/>
</dbReference>
<comment type="caution">
    <text evidence="2">The sequence shown here is derived from an EMBL/GenBank/DDBJ whole genome shotgun (WGS) entry which is preliminary data.</text>
</comment>